<dbReference type="Pfam" id="PF08902">
    <property type="entry name" value="DUF1848"/>
    <property type="match status" value="1"/>
</dbReference>
<evidence type="ECO:0000313" key="2">
    <source>
        <dbReference type="Proteomes" id="UP000576368"/>
    </source>
</evidence>
<protein>
    <submittedName>
        <fullName evidence="1">DNA repair photolyase</fullName>
    </submittedName>
</protein>
<organism evidence="1 2">
    <name type="scientific">Butyricimonas paravirosa</name>
    <dbReference type="NCBI Taxonomy" id="1472417"/>
    <lineage>
        <taxon>Bacteria</taxon>
        <taxon>Pseudomonadati</taxon>
        <taxon>Bacteroidota</taxon>
        <taxon>Bacteroidia</taxon>
        <taxon>Bacteroidales</taxon>
        <taxon>Odoribacteraceae</taxon>
        <taxon>Butyricimonas</taxon>
    </lineage>
</organism>
<gene>
    <name evidence="1" type="ORF">GGR15_004099</name>
</gene>
<accession>A0A7X5YIW0</accession>
<proteinExistence type="predicted"/>
<dbReference type="GO" id="GO:0016829">
    <property type="term" value="F:lyase activity"/>
    <property type="evidence" value="ECO:0007669"/>
    <property type="project" value="UniProtKB-KW"/>
</dbReference>
<comment type="caution">
    <text evidence="1">The sequence shown here is derived from an EMBL/GenBank/DDBJ whole genome shotgun (WGS) entry which is preliminary data.</text>
</comment>
<sequence>MKYSYYFCRKQTNDISTTRTGVHNRRLSLLYNFNNMTWKKANIIIDGRKMEVPAPDIISASRSTDIPAFYADWFFHRLETGYSVWNNPFNGKKSYISYRNTRFIVFWSKNPKPLLPYLPILKERGIGCYIQFTLNDYEEDGLETGVPPLTERIETFRTLSEILGKEAVIWRFDPLILTDNISVDTLIEKIERVGTEIHNCTEKLVFSFADIDSYRKVKANMTDSGIPYHEWNKEKMEELAGKLTVLNRNRGWNLELATCGENLDFGKYRISHNRCIDGDLIARLAWKDKELMSALGVTIQEMPSPAFFDMNDLPYGAVLLPGNKYFVSNHKKDPGQRASCGCMAAKDIGEYNTCPHLCEYCYANSSKKSAIMNWEMHRQNPMAETITGK</sequence>
<reference evidence="1 2" key="1">
    <citation type="submission" date="2020-03" db="EMBL/GenBank/DDBJ databases">
        <title>Genomic Encyclopedia of Type Strains, Phase IV (KMG-IV): sequencing the most valuable type-strain genomes for metagenomic binning, comparative biology and taxonomic classification.</title>
        <authorList>
            <person name="Goeker M."/>
        </authorList>
    </citation>
    <scope>NUCLEOTIDE SEQUENCE [LARGE SCALE GENOMIC DNA]</scope>
    <source>
        <strain evidence="1 2">DSM 105722</strain>
    </source>
</reference>
<name>A0A7X5YIW0_9BACT</name>
<evidence type="ECO:0000313" key="1">
    <source>
        <dbReference type="EMBL" id="NJC20447.1"/>
    </source>
</evidence>
<dbReference type="InterPro" id="IPR014998">
    <property type="entry name" value="DUF1848"/>
</dbReference>
<dbReference type="Proteomes" id="UP000576368">
    <property type="component" value="Unassembled WGS sequence"/>
</dbReference>
<dbReference type="EMBL" id="JAATLI010000018">
    <property type="protein sequence ID" value="NJC20447.1"/>
    <property type="molecule type" value="Genomic_DNA"/>
</dbReference>
<dbReference type="AlphaFoldDB" id="A0A7X5YIW0"/>
<keyword evidence="1" id="KW-0456">Lyase</keyword>